<reference evidence="2" key="1">
    <citation type="submission" date="2023-03" db="EMBL/GenBank/DDBJ databases">
        <title>Chromosome-scale reference genome and RAD-based genetic map of yellow starthistle (Centaurea solstitialis) reveal putative structural variation and QTLs associated with invader traits.</title>
        <authorList>
            <person name="Reatini B."/>
            <person name="Cang F.A."/>
            <person name="Jiang Q."/>
            <person name="Mckibben M.T.W."/>
            <person name="Barker M.S."/>
            <person name="Rieseberg L.H."/>
            <person name="Dlugosch K.M."/>
        </authorList>
    </citation>
    <scope>NUCLEOTIDE SEQUENCE</scope>
    <source>
        <strain evidence="2">CAN-66</strain>
        <tissue evidence="2">Leaf</tissue>
    </source>
</reference>
<evidence type="ECO:0000256" key="1">
    <source>
        <dbReference type="SAM" id="MobiDB-lite"/>
    </source>
</evidence>
<comment type="caution">
    <text evidence="2">The sequence shown here is derived from an EMBL/GenBank/DDBJ whole genome shotgun (WGS) entry which is preliminary data.</text>
</comment>
<dbReference type="PANTHER" id="PTHR33144">
    <property type="entry name" value="OS10G0409366 PROTEIN-RELATED"/>
    <property type="match status" value="1"/>
</dbReference>
<organism evidence="2 3">
    <name type="scientific">Centaurea solstitialis</name>
    <name type="common">yellow star-thistle</name>
    <dbReference type="NCBI Taxonomy" id="347529"/>
    <lineage>
        <taxon>Eukaryota</taxon>
        <taxon>Viridiplantae</taxon>
        <taxon>Streptophyta</taxon>
        <taxon>Embryophyta</taxon>
        <taxon>Tracheophyta</taxon>
        <taxon>Spermatophyta</taxon>
        <taxon>Magnoliopsida</taxon>
        <taxon>eudicotyledons</taxon>
        <taxon>Gunneridae</taxon>
        <taxon>Pentapetalae</taxon>
        <taxon>asterids</taxon>
        <taxon>campanulids</taxon>
        <taxon>Asterales</taxon>
        <taxon>Asteraceae</taxon>
        <taxon>Carduoideae</taxon>
        <taxon>Cardueae</taxon>
        <taxon>Centaureinae</taxon>
        <taxon>Centaurea</taxon>
    </lineage>
</organism>
<proteinExistence type="predicted"/>
<evidence type="ECO:0000313" key="3">
    <source>
        <dbReference type="Proteomes" id="UP001172457"/>
    </source>
</evidence>
<accession>A0AA38U2H2</accession>
<keyword evidence="3" id="KW-1185">Reference proteome</keyword>
<dbReference type="AlphaFoldDB" id="A0AA38U2H2"/>
<dbReference type="Proteomes" id="UP001172457">
    <property type="component" value="Chromosome 2"/>
</dbReference>
<name>A0AA38U2H2_9ASTR</name>
<evidence type="ECO:0000313" key="2">
    <source>
        <dbReference type="EMBL" id="KAJ9561927.1"/>
    </source>
</evidence>
<gene>
    <name evidence="2" type="ORF">OSB04_007087</name>
</gene>
<sequence>MNKGIKVTDGTTSEQAPEDVTSLDSNHSINSPGDNGTPRKRVRGPTFMPKIWARPEGDRIHVLFNEYGQPIDKDTTTISWALWQRSGKFCPVDTSWHQVKKAKKEILLQFIKDKFDLPPGSDDWLLKSFGKKVRNWRARIKEDFYDPSLSLQELKSAKPNRVRVDQWENLLEEWNKEESKGFYLECLSFNPPVINHTNVPLAESKNPSKLKTELVLTGVTLKCLPPCYGVAVERTKYSAVLMISNQIPQIALPVKEIGTGEFILLKDGAEGKIDPYFIRPDVRNVLAPPGPRIISVGKDFYQSHLTDMTPRSFRDNGNYPYMFQSL</sequence>
<protein>
    <submittedName>
        <fullName evidence="2">Uncharacterized protein</fullName>
    </submittedName>
</protein>
<dbReference type="PANTHER" id="PTHR33144:SF55">
    <property type="entry name" value="CHROMATIN REMODELER BROMODOMAIN FAMILY"/>
    <property type="match status" value="1"/>
</dbReference>
<dbReference type="EMBL" id="JARYMX010000002">
    <property type="protein sequence ID" value="KAJ9561927.1"/>
    <property type="molecule type" value="Genomic_DNA"/>
</dbReference>
<feature type="region of interest" description="Disordered" evidence="1">
    <location>
        <begin position="1"/>
        <end position="44"/>
    </location>
</feature>
<feature type="compositionally biased region" description="Polar residues" evidence="1">
    <location>
        <begin position="22"/>
        <end position="34"/>
    </location>
</feature>